<reference evidence="1" key="2">
    <citation type="submission" date="2011-02" db="EMBL/GenBank/DDBJ databases">
        <authorList>
            <person name="MacLean D."/>
        </authorList>
    </citation>
    <scope>NUCLEOTIDE SEQUENCE</scope>
</reference>
<dbReference type="EMBL" id="FR824363">
    <property type="protein sequence ID" value="CCA25749.1"/>
    <property type="molecule type" value="Genomic_DNA"/>
</dbReference>
<reference evidence="1" key="1">
    <citation type="journal article" date="2011" name="PLoS Biol.">
        <title>Gene gain and loss during evolution of obligate parasitism in the white rust pathogen of Arabidopsis thaliana.</title>
        <authorList>
            <person name="Kemen E."/>
            <person name="Gardiner A."/>
            <person name="Schultz-Larsen T."/>
            <person name="Kemen A.C."/>
            <person name="Balmuth A.L."/>
            <person name="Robert-Seilaniantz A."/>
            <person name="Bailey K."/>
            <person name="Holub E."/>
            <person name="Studholme D.J."/>
            <person name="Maclean D."/>
            <person name="Jones J.D."/>
        </authorList>
    </citation>
    <scope>NUCLEOTIDE SEQUENCE</scope>
</reference>
<evidence type="ECO:0000313" key="1">
    <source>
        <dbReference type="EMBL" id="CCA25749.1"/>
    </source>
</evidence>
<dbReference type="AlphaFoldDB" id="F0WWC9"/>
<gene>
    <name evidence="1" type="primary">AlNc14C318G10564</name>
    <name evidence="1" type="ORF">ALNC14_118930</name>
</gene>
<accession>F0WWC9</accession>
<sequence length="158" mass="17867">MSRLGYSPQQMLRYAVQKYHEWNCSLPPTNDGLARAMIAIKSTKPTGEKFMAGEYLSPVAEDICFPDVEEIRAPHSMTEVTDALLSKVQEAKKGGCSDSFAKQLSQMLEHHLNCFRLTLGRGPLVDMPPLEVRLKPGAQPIKYKTRRYPPEHRDFMAT</sequence>
<proteinExistence type="predicted"/>
<organism evidence="1">
    <name type="scientific">Albugo laibachii Nc14</name>
    <dbReference type="NCBI Taxonomy" id="890382"/>
    <lineage>
        <taxon>Eukaryota</taxon>
        <taxon>Sar</taxon>
        <taxon>Stramenopiles</taxon>
        <taxon>Oomycota</taxon>
        <taxon>Peronosporomycetes</taxon>
        <taxon>Albuginales</taxon>
        <taxon>Albuginaceae</taxon>
        <taxon>Albugo</taxon>
    </lineage>
</organism>
<dbReference type="HOGENOM" id="CLU_1672485_0_0_1"/>
<name>F0WWC9_9STRA</name>
<protein>
    <submittedName>
        <fullName evidence="1">AlNc14C318G10564 protein</fullName>
    </submittedName>
</protein>